<feature type="signal peptide" evidence="4">
    <location>
        <begin position="1"/>
        <end position="17"/>
    </location>
</feature>
<dbReference type="InterPro" id="IPR013642">
    <property type="entry name" value="CLCA_N"/>
</dbReference>
<protein>
    <recommendedName>
        <fullName evidence="5">VWFA domain-containing protein</fullName>
    </recommendedName>
</protein>
<feature type="transmembrane region" description="Helical" evidence="3">
    <location>
        <begin position="921"/>
        <end position="944"/>
    </location>
</feature>
<keyword evidence="4" id="KW-0732">Signal</keyword>
<dbReference type="OrthoDB" id="687730at2759"/>
<dbReference type="PROSITE" id="PS50234">
    <property type="entry name" value="VWFA"/>
    <property type="match status" value="1"/>
</dbReference>
<feature type="chain" id="PRO_5040393740" description="VWFA domain-containing protein" evidence="4">
    <location>
        <begin position="18"/>
        <end position="1195"/>
    </location>
</feature>
<dbReference type="AlphaFoldDB" id="A0A9P0FMR7"/>
<feature type="domain" description="VWFA" evidence="5">
    <location>
        <begin position="293"/>
        <end position="486"/>
    </location>
</feature>
<evidence type="ECO:0000259" key="5">
    <source>
        <dbReference type="PROSITE" id="PS50234"/>
    </source>
</evidence>
<evidence type="ECO:0000313" key="7">
    <source>
        <dbReference type="Proteomes" id="UP001154078"/>
    </source>
</evidence>
<evidence type="ECO:0000256" key="1">
    <source>
        <dbReference type="SAM" id="Coils"/>
    </source>
</evidence>
<dbReference type="InterPro" id="IPR002035">
    <property type="entry name" value="VWF_A"/>
</dbReference>
<sequence length="1195" mass="133451">MDLRGAIFLQLLAFVATLELKNGAYDNLVIKLEETVPTEDCRNIISNLESTLSSASQYLFSALDSRAFLRSATVLLPPSWPDNCVPSAVMSASGETSDVTVGPSVAPRERIWTQQSLGCGQPGDQIYLGYETLLQRDNTLGRSLIKEFAMYRYGVFEEQGYYNDPIYPMCYYDDQTKQAKVTGCSDLPIKDNGLCSPNPGDATYNATQMVDPKARSSIMFAAEASSVSMFCDDGNHDRYAPTKHNLLCDRRSVLEIVMKHPDFDLKDNINNVNSNQITDTTPRVIYKRQNTTRYVFVIENTKDMQQRESWNYLRLAMRQWTPYVLPDNSEIGLVLTDPHPIRALNISTVNRATREGYENRDRFHSSIPYTPNESMQPSCLSCAIKEASTMLNDRSKARGPATNVIVVIAPGMQSDENMNKVIKDAVKSQIRIATINYPNIVREHTLRRLSDETHGVDFAVFEKKLNVDTTLLTTYFELHNVLFNVVKNFYSGPPSDLPVEIHRREITDDGRTSVTGSFMLEPNMGEPAKFTFFTHNTVTPLIKSLKLTSPSQVTYTTRNDKFLDFKMITLNANISETGTWTYTVEPYQGNPQPHFLQVTASPKSPELPVIATNFRTHRNKPGDPLILLAEVKYGALPVLGAKVEVTVTKSEINGSLPHKYKFELLDTGSGDPDITKGDGVYTKYFSAAEWGHGVYNFEVSISDNGNTAYTWSSSSNTQGVKHCCGSVISSNGVQPISPFQRILPKVTIMITSDEILSASQVSAGRVGDLKVEVIPEDMKARLSWTSPDMAGNTVSRYEIKYAQSVLDVTENFETNAMVWERSQPLPLSAGSETTFNLDMSQNKEMLDKPVYFAIKAYQKGDLAGPISNWVRVLVPSPPPPPTVAPTYSSNDQSFWPNNVPSVGVDQAGPSIAKTMNIGLELILPVSIGFILLVVLLIVYCYFCVVKRRDRGSHKASKDMKNNKLNSNITIVPNSPQNSANMAPSYTAANDIPDPHQVGVPVNNYAYEDETKKRYSLVNQQEQQLIEELKQQQIIQQQREMPHNYGGVSVISNNRNPQPTLSPFNSWSASQLLHEHERRNSPLENMMNDEQMMMNGSQVDHMSINGQTMDHMSLNGHNMEYPQGHIPPPVPPLPAFNSNGYPVNYSIYGVHTAPPQSHPIYQTMQRNDMAPFNSSLQGSMTSVNSGEKKRRNVTMV</sequence>
<feature type="compositionally biased region" description="Polar residues" evidence="2">
    <location>
        <begin position="1174"/>
        <end position="1184"/>
    </location>
</feature>
<dbReference type="Pfam" id="PF08434">
    <property type="entry name" value="CLCA"/>
    <property type="match status" value="1"/>
</dbReference>
<accession>A0A9P0FMR7</accession>
<dbReference type="Proteomes" id="UP001154078">
    <property type="component" value="Chromosome 9"/>
</dbReference>
<feature type="region of interest" description="Disordered" evidence="2">
    <location>
        <begin position="1174"/>
        <end position="1195"/>
    </location>
</feature>
<name>A0A9P0FMR7_BRAAE</name>
<evidence type="ECO:0000256" key="2">
    <source>
        <dbReference type="SAM" id="MobiDB-lite"/>
    </source>
</evidence>
<keyword evidence="1" id="KW-0175">Coiled coil</keyword>
<proteinExistence type="predicted"/>
<evidence type="ECO:0000256" key="4">
    <source>
        <dbReference type="SAM" id="SignalP"/>
    </source>
</evidence>
<keyword evidence="3" id="KW-0812">Transmembrane</keyword>
<reference evidence="6" key="1">
    <citation type="submission" date="2021-12" db="EMBL/GenBank/DDBJ databases">
        <authorList>
            <person name="King R."/>
        </authorList>
    </citation>
    <scope>NUCLEOTIDE SEQUENCE</scope>
</reference>
<dbReference type="Pfam" id="PF00092">
    <property type="entry name" value="VWA"/>
    <property type="match status" value="1"/>
</dbReference>
<keyword evidence="7" id="KW-1185">Reference proteome</keyword>
<feature type="coiled-coil region" evidence="1">
    <location>
        <begin position="1011"/>
        <end position="1038"/>
    </location>
</feature>
<keyword evidence="3" id="KW-0472">Membrane</keyword>
<organism evidence="6 7">
    <name type="scientific">Brassicogethes aeneus</name>
    <name type="common">Rape pollen beetle</name>
    <name type="synonym">Meligethes aeneus</name>
    <dbReference type="NCBI Taxonomy" id="1431903"/>
    <lineage>
        <taxon>Eukaryota</taxon>
        <taxon>Metazoa</taxon>
        <taxon>Ecdysozoa</taxon>
        <taxon>Arthropoda</taxon>
        <taxon>Hexapoda</taxon>
        <taxon>Insecta</taxon>
        <taxon>Pterygota</taxon>
        <taxon>Neoptera</taxon>
        <taxon>Endopterygota</taxon>
        <taxon>Coleoptera</taxon>
        <taxon>Polyphaga</taxon>
        <taxon>Cucujiformia</taxon>
        <taxon>Nitidulidae</taxon>
        <taxon>Meligethinae</taxon>
        <taxon>Brassicogethes</taxon>
    </lineage>
</organism>
<evidence type="ECO:0000256" key="3">
    <source>
        <dbReference type="SAM" id="Phobius"/>
    </source>
</evidence>
<dbReference type="SUPFAM" id="SSF53300">
    <property type="entry name" value="vWA-like"/>
    <property type="match status" value="1"/>
</dbReference>
<dbReference type="InterPro" id="IPR036465">
    <property type="entry name" value="vWFA_dom_sf"/>
</dbReference>
<dbReference type="EMBL" id="OV121140">
    <property type="protein sequence ID" value="CAH0563421.1"/>
    <property type="molecule type" value="Genomic_DNA"/>
</dbReference>
<dbReference type="Gene3D" id="3.40.50.410">
    <property type="entry name" value="von Willebrand factor, type A domain"/>
    <property type="match status" value="1"/>
</dbReference>
<keyword evidence="3" id="KW-1133">Transmembrane helix</keyword>
<gene>
    <name evidence="6" type="ORF">MELIAE_LOCUS12251</name>
</gene>
<dbReference type="GO" id="GO:0032991">
    <property type="term" value="C:protein-containing complex"/>
    <property type="evidence" value="ECO:0007669"/>
    <property type="project" value="UniProtKB-ARBA"/>
</dbReference>
<evidence type="ECO:0000313" key="6">
    <source>
        <dbReference type="EMBL" id="CAH0563421.1"/>
    </source>
</evidence>